<proteinExistence type="predicted"/>
<evidence type="ECO:0000313" key="2">
    <source>
        <dbReference type="EMBL" id="MFC0686409.1"/>
    </source>
</evidence>
<organism evidence="2 3">
    <name type="scientific">Novosphingobium clariflavum</name>
    <dbReference type="NCBI Taxonomy" id="2029884"/>
    <lineage>
        <taxon>Bacteria</taxon>
        <taxon>Pseudomonadati</taxon>
        <taxon>Pseudomonadota</taxon>
        <taxon>Alphaproteobacteria</taxon>
        <taxon>Sphingomonadales</taxon>
        <taxon>Sphingomonadaceae</taxon>
        <taxon>Novosphingobium</taxon>
    </lineage>
</organism>
<feature type="domain" description="Phage head morphogenesis" evidence="1">
    <location>
        <begin position="54"/>
        <end position="183"/>
    </location>
</feature>
<accession>A0ABV6SC57</accession>
<gene>
    <name evidence="2" type="ORF">ACFFF8_17630</name>
</gene>
<dbReference type="Pfam" id="PF04233">
    <property type="entry name" value="Phage_Mu_F"/>
    <property type="match status" value="1"/>
</dbReference>
<reference evidence="2 3" key="1">
    <citation type="submission" date="2024-09" db="EMBL/GenBank/DDBJ databases">
        <authorList>
            <person name="Sun Q."/>
            <person name="Mori K."/>
        </authorList>
    </citation>
    <scope>NUCLEOTIDE SEQUENCE [LARGE SCALE GENOMIC DNA]</scope>
    <source>
        <strain evidence="2 3">CICC 11035S</strain>
    </source>
</reference>
<dbReference type="EMBL" id="JBHLTM010000067">
    <property type="protein sequence ID" value="MFC0686409.1"/>
    <property type="molecule type" value="Genomic_DNA"/>
</dbReference>
<protein>
    <submittedName>
        <fullName evidence="2">Phage minor head protein</fullName>
    </submittedName>
</protein>
<name>A0ABV6SC57_9SPHN</name>
<comment type="caution">
    <text evidence="2">The sequence shown here is derived from an EMBL/GenBank/DDBJ whole genome shotgun (WGS) entry which is preliminary data.</text>
</comment>
<evidence type="ECO:0000313" key="3">
    <source>
        <dbReference type="Proteomes" id="UP001589858"/>
    </source>
</evidence>
<keyword evidence="3" id="KW-1185">Reference proteome</keyword>
<dbReference type="InterPro" id="IPR006528">
    <property type="entry name" value="Phage_head_morphogenesis_dom"/>
</dbReference>
<dbReference type="Proteomes" id="UP001589858">
    <property type="component" value="Unassembled WGS sequence"/>
</dbReference>
<evidence type="ECO:0000259" key="1">
    <source>
        <dbReference type="Pfam" id="PF04233"/>
    </source>
</evidence>
<dbReference type="NCBIfam" id="TIGR01641">
    <property type="entry name" value="phageSPP1_gp7"/>
    <property type="match status" value="1"/>
</dbReference>
<dbReference type="RefSeq" id="WP_267223863.1">
    <property type="nucleotide sequence ID" value="NZ_JAPCWC010000028.1"/>
</dbReference>
<sequence>MAEDPLPRLDPVQAIAYFKSKGWEIGFDWQDIWQEEHARAFTVAKAMSRDLLEDIRAEVDRAISDGTTLQQFSKALTPKLQARGWWGKALMDDPASGETKVVQLGSPARLRTIYETNLRTSYAAGKWQRIQRAKRTLPYLRYICMMDGRERPEHHSWHGTLLLIDNPWWDTHYTPCGWGCRCDTQQVNERMMARRGWTVTEPRRFPERDYVNKRTGEVTKLERGIDPGWAYNVGKAPLDGLTPAPRLGKGSYDDGALQAMLSDASFGRLRGFFTAFGLDTREAATAGKVWNDAAGWPVPIAAGLLRGADGQIVSISDTAARELTDAAKVLLDPKSIGWVWIKGDDGRAMLVRRYRSDAGVVDMGGSFWRWHFGSARGLTAGHVIWYANAT</sequence>